<organism evidence="8 9">
    <name type="scientific">Thioalkalivibrio versutus</name>
    <dbReference type="NCBI Taxonomy" id="106634"/>
    <lineage>
        <taxon>Bacteria</taxon>
        <taxon>Pseudomonadati</taxon>
        <taxon>Pseudomonadota</taxon>
        <taxon>Gammaproteobacteria</taxon>
        <taxon>Chromatiales</taxon>
        <taxon>Ectothiorhodospiraceae</taxon>
        <taxon>Thioalkalivibrio</taxon>
    </lineage>
</organism>
<reference evidence="8 9" key="1">
    <citation type="submission" date="2015-04" db="EMBL/GenBank/DDBJ databases">
        <title>Complete Sequence for the Genome of the Thioalkalivibrio versutus D301.</title>
        <authorList>
            <person name="Mu T."/>
            <person name="Zhou J."/>
            <person name="Xu X."/>
        </authorList>
    </citation>
    <scope>NUCLEOTIDE SEQUENCE [LARGE SCALE GENOMIC DNA]</scope>
    <source>
        <strain evidence="8 9">D301</strain>
    </source>
</reference>
<dbReference type="PROSITE" id="PS51219">
    <property type="entry name" value="DPCK"/>
    <property type="match status" value="1"/>
</dbReference>
<proteinExistence type="inferred from homology"/>
<evidence type="ECO:0000256" key="3">
    <source>
        <dbReference type="ARBA" id="ARBA00022840"/>
    </source>
</evidence>
<keyword evidence="5" id="KW-0963">Cytoplasm</keyword>
<accession>A0A0G3G426</accession>
<evidence type="ECO:0000256" key="7">
    <source>
        <dbReference type="SAM" id="MobiDB-lite"/>
    </source>
</evidence>
<dbReference type="PANTHER" id="PTHR10695">
    <property type="entry name" value="DEPHOSPHO-COA KINASE-RELATED"/>
    <property type="match status" value="1"/>
</dbReference>
<dbReference type="PATRIC" id="fig|106634.4.peg.457"/>
<evidence type="ECO:0000256" key="5">
    <source>
        <dbReference type="HAMAP-Rule" id="MF_00376"/>
    </source>
</evidence>
<feature type="binding site" evidence="5">
    <location>
        <begin position="11"/>
        <end position="16"/>
    </location>
    <ligand>
        <name>ATP</name>
        <dbReference type="ChEBI" id="CHEBI:30616"/>
    </ligand>
</feature>
<dbReference type="Gene3D" id="3.40.50.300">
    <property type="entry name" value="P-loop containing nucleotide triphosphate hydrolases"/>
    <property type="match status" value="1"/>
</dbReference>
<keyword evidence="9" id="KW-1185">Reference proteome</keyword>
<dbReference type="CDD" id="cd02022">
    <property type="entry name" value="DPCK"/>
    <property type="match status" value="1"/>
</dbReference>
<comment type="similarity">
    <text evidence="1 5">Belongs to the CoaE family.</text>
</comment>
<dbReference type="RefSeq" id="WP_019563203.1">
    <property type="nucleotide sequence ID" value="NZ_CP011367.1"/>
</dbReference>
<comment type="pathway">
    <text evidence="5">Cofactor biosynthesis; coenzyme A biosynthesis; CoA from (R)-pantothenate: step 5/5.</text>
</comment>
<dbReference type="NCBIfam" id="TIGR00152">
    <property type="entry name" value="dephospho-CoA kinase"/>
    <property type="match status" value="1"/>
</dbReference>
<dbReference type="HAMAP" id="MF_00376">
    <property type="entry name" value="Dephospho_CoA_kinase"/>
    <property type="match status" value="1"/>
</dbReference>
<feature type="region of interest" description="Disordered" evidence="7">
    <location>
        <begin position="164"/>
        <end position="190"/>
    </location>
</feature>
<evidence type="ECO:0000256" key="6">
    <source>
        <dbReference type="NCBIfam" id="TIGR00152"/>
    </source>
</evidence>
<keyword evidence="5 8" id="KW-0418">Kinase</keyword>
<dbReference type="EC" id="2.7.1.24" evidence="5 6"/>
<name>A0A0G3G426_9GAMM</name>
<dbReference type="AlphaFoldDB" id="A0A0G3G426"/>
<comment type="function">
    <text evidence="5">Catalyzes the phosphorylation of the 3'-hydroxyl group of dephosphocoenzyme A to form coenzyme A.</text>
</comment>
<dbReference type="UniPathway" id="UPA00241">
    <property type="reaction ID" value="UER00356"/>
</dbReference>
<dbReference type="OrthoDB" id="9812943at2"/>
<sequence>MLRVGLTGGIGCGKSRVAGLFASLGAPVLDADTLNRELQTPGHDLYAAIVDRFGPGILDARGHLDRGALRSRIFADPAERQALEALVHPAVEAAIEQRLAALPETTPYAVIVVPLLFEAGWEARFDHVVVVHCEPGEQIARVTQRDGRSSAEVEAILEVQMNPDERRRRGDSEILNTEQTSDAELANQVAERDTALRELATTIRSRVENRPPNS</sequence>
<keyword evidence="2 5" id="KW-0547">Nucleotide-binding</keyword>
<dbReference type="InterPro" id="IPR001977">
    <property type="entry name" value="Depp_CoAkinase"/>
</dbReference>
<gene>
    <name evidence="5" type="primary">coaE</name>
    <name evidence="8" type="ORF">TVD_02250</name>
</gene>
<dbReference type="GO" id="GO:0005737">
    <property type="term" value="C:cytoplasm"/>
    <property type="evidence" value="ECO:0007669"/>
    <property type="project" value="UniProtKB-SubCell"/>
</dbReference>
<dbReference type="Proteomes" id="UP000064201">
    <property type="component" value="Chromosome"/>
</dbReference>
<evidence type="ECO:0000256" key="2">
    <source>
        <dbReference type="ARBA" id="ARBA00022741"/>
    </source>
</evidence>
<evidence type="ECO:0000256" key="4">
    <source>
        <dbReference type="ARBA" id="ARBA00022993"/>
    </source>
</evidence>
<dbReference type="SUPFAM" id="SSF52540">
    <property type="entry name" value="P-loop containing nucleoside triphosphate hydrolases"/>
    <property type="match status" value="1"/>
</dbReference>
<dbReference type="PANTHER" id="PTHR10695:SF46">
    <property type="entry name" value="BIFUNCTIONAL COENZYME A SYNTHASE-RELATED"/>
    <property type="match status" value="1"/>
</dbReference>
<dbReference type="KEGG" id="tvr:TVD_02250"/>
<dbReference type="GO" id="GO:0015937">
    <property type="term" value="P:coenzyme A biosynthetic process"/>
    <property type="evidence" value="ECO:0007669"/>
    <property type="project" value="UniProtKB-UniRule"/>
</dbReference>
<dbReference type="GO" id="GO:0004140">
    <property type="term" value="F:dephospho-CoA kinase activity"/>
    <property type="evidence" value="ECO:0007669"/>
    <property type="project" value="UniProtKB-UniRule"/>
</dbReference>
<protein>
    <recommendedName>
        <fullName evidence="5 6">Dephospho-CoA kinase</fullName>
        <ecNumber evidence="5 6">2.7.1.24</ecNumber>
    </recommendedName>
    <alternativeName>
        <fullName evidence="5">Dephosphocoenzyme A kinase</fullName>
    </alternativeName>
</protein>
<comment type="subcellular location">
    <subcellularLocation>
        <location evidence="5">Cytoplasm</location>
    </subcellularLocation>
</comment>
<evidence type="ECO:0000313" key="9">
    <source>
        <dbReference type="Proteomes" id="UP000064201"/>
    </source>
</evidence>
<dbReference type="GO" id="GO:0005524">
    <property type="term" value="F:ATP binding"/>
    <property type="evidence" value="ECO:0007669"/>
    <property type="project" value="UniProtKB-UniRule"/>
</dbReference>
<dbReference type="STRING" id="106634.TVD_02250"/>
<keyword evidence="3 5" id="KW-0067">ATP-binding</keyword>
<dbReference type="Pfam" id="PF01121">
    <property type="entry name" value="CoaE"/>
    <property type="match status" value="1"/>
</dbReference>
<dbReference type="InterPro" id="IPR027417">
    <property type="entry name" value="P-loop_NTPase"/>
</dbReference>
<keyword evidence="5" id="KW-0808">Transferase</keyword>
<comment type="catalytic activity">
    <reaction evidence="5">
        <text>3'-dephospho-CoA + ATP = ADP + CoA + H(+)</text>
        <dbReference type="Rhea" id="RHEA:18245"/>
        <dbReference type="ChEBI" id="CHEBI:15378"/>
        <dbReference type="ChEBI" id="CHEBI:30616"/>
        <dbReference type="ChEBI" id="CHEBI:57287"/>
        <dbReference type="ChEBI" id="CHEBI:57328"/>
        <dbReference type="ChEBI" id="CHEBI:456216"/>
        <dbReference type="EC" id="2.7.1.24"/>
    </reaction>
</comment>
<evidence type="ECO:0000256" key="1">
    <source>
        <dbReference type="ARBA" id="ARBA00009018"/>
    </source>
</evidence>
<evidence type="ECO:0000313" key="8">
    <source>
        <dbReference type="EMBL" id="AKJ94267.1"/>
    </source>
</evidence>
<keyword evidence="4 5" id="KW-0173">Coenzyme A biosynthesis</keyword>
<dbReference type="EMBL" id="CP011367">
    <property type="protein sequence ID" value="AKJ94267.1"/>
    <property type="molecule type" value="Genomic_DNA"/>
</dbReference>